<dbReference type="GO" id="GO:0006203">
    <property type="term" value="P:dGTP catabolic process"/>
    <property type="evidence" value="ECO:0007669"/>
    <property type="project" value="TreeGrafter"/>
</dbReference>
<evidence type="ECO:0000313" key="5">
    <source>
        <dbReference type="Proteomes" id="UP000775500"/>
    </source>
</evidence>
<dbReference type="Proteomes" id="UP000521313">
    <property type="component" value="Unassembled WGS sequence"/>
</dbReference>
<reference evidence="2 4" key="1">
    <citation type="submission" date="2020-08" db="EMBL/GenBank/DDBJ databases">
        <title>Genomic Encyclopedia of Type Strains, Phase IV (KMG-IV): sequencing the most valuable type-strain genomes for metagenomic binning, comparative biology and taxonomic classification.</title>
        <authorList>
            <person name="Goeker M."/>
        </authorList>
    </citation>
    <scope>NUCLEOTIDE SEQUENCE [LARGE SCALE GENOMIC DNA]</scope>
    <source>
        <strain evidence="2 4">DSM 26963</strain>
    </source>
</reference>
<dbReference type="GO" id="GO:0008832">
    <property type="term" value="F:dGTPase activity"/>
    <property type="evidence" value="ECO:0007669"/>
    <property type="project" value="TreeGrafter"/>
</dbReference>
<dbReference type="AlphaFoldDB" id="A0A7W8FW94"/>
<dbReference type="InterPro" id="IPR045509">
    <property type="entry name" value="HD_assoc_2"/>
</dbReference>
<dbReference type="PANTHER" id="PTHR11373">
    <property type="entry name" value="DEOXYNUCLEOSIDE TRIPHOSPHATE TRIPHOSPHOHYDROLASE"/>
    <property type="match status" value="1"/>
</dbReference>
<dbReference type="PROSITE" id="PS51831">
    <property type="entry name" value="HD"/>
    <property type="match status" value="1"/>
</dbReference>
<sequence length="402" mass="47075">MAQKTDETKVLRDPIHGYIHVNDQVIWECINAREFQRLHRIHQLGGDFQVYHTAEHSRFSHSLGVYEITRRMIFEVQSLSQALNEEEKIEVLCAALLHDLGHGPFSHFFETITQIPHEQMTTSLILDPKTQVHQALVKVDSQLPKRVAGIINHTHPKAILSQIISSQLDADRMDFLLRDAYETGTSYGTFDLERVLRTLRVHEGKLCVKESGMHSIEDYIMARYHMYWQVYLHPDAKSYENLIRIFFVHYLKQEKVSIPIFEPLKQKRLSNEDFILMDEYRLMVGFQEALRCSDPLLRDLACRILDRHLFGWIEDPEWDQEQKIKDKLQDIGLDPAIYTIEEISQSKAYLPYQESDENTTIWILNSKSKLEPLSSCSEIVKALLKMPNTTKKRFYFAKEALQ</sequence>
<dbReference type="Pfam" id="PF01966">
    <property type="entry name" value="HD"/>
    <property type="match status" value="1"/>
</dbReference>
<dbReference type="Gene3D" id="1.10.3210.10">
    <property type="entry name" value="Hypothetical protein af1432"/>
    <property type="match status" value="1"/>
</dbReference>
<dbReference type="EMBL" id="JACHHD010000003">
    <property type="protein sequence ID" value="MBB5184404.1"/>
    <property type="molecule type" value="Genomic_DNA"/>
</dbReference>
<evidence type="ECO:0000313" key="4">
    <source>
        <dbReference type="Proteomes" id="UP000521313"/>
    </source>
</evidence>
<dbReference type="InterPro" id="IPR003607">
    <property type="entry name" value="HD/PDEase_dom"/>
</dbReference>
<evidence type="ECO:0000313" key="2">
    <source>
        <dbReference type="EMBL" id="MBB5184404.1"/>
    </source>
</evidence>
<dbReference type="EMBL" id="JACJLU010000007">
    <property type="protein sequence ID" value="MBM6831746.1"/>
    <property type="molecule type" value="Genomic_DNA"/>
</dbReference>
<organism evidence="2 4">
    <name type="scientific">Faecalicoccus acidiformans</name>
    <dbReference type="NCBI Taxonomy" id="915173"/>
    <lineage>
        <taxon>Bacteria</taxon>
        <taxon>Bacillati</taxon>
        <taxon>Bacillota</taxon>
        <taxon>Erysipelotrichia</taxon>
        <taxon>Erysipelotrichales</taxon>
        <taxon>Erysipelotrichaceae</taxon>
        <taxon>Faecalicoccus</taxon>
    </lineage>
</organism>
<dbReference type="RefSeq" id="WP_183374348.1">
    <property type="nucleotide sequence ID" value="NZ_CALVCN010000002.1"/>
</dbReference>
<dbReference type="SUPFAM" id="SSF109604">
    <property type="entry name" value="HD-domain/PDEase-like"/>
    <property type="match status" value="1"/>
</dbReference>
<evidence type="ECO:0000313" key="3">
    <source>
        <dbReference type="EMBL" id="MBM6831746.1"/>
    </source>
</evidence>
<dbReference type="SMART" id="SM00471">
    <property type="entry name" value="HDc"/>
    <property type="match status" value="1"/>
</dbReference>
<proteinExistence type="predicted"/>
<accession>A0A7W8FW94</accession>
<gene>
    <name evidence="3" type="ORF">H5982_06445</name>
    <name evidence="2" type="ORF">HNQ43_000442</name>
</gene>
<reference evidence="3 5" key="3">
    <citation type="journal article" date="2021" name="Sci. Rep.">
        <title>The distribution of antibiotic resistance genes in chicken gut microbiota commensals.</title>
        <authorList>
            <person name="Juricova H."/>
            <person name="Matiasovicova J."/>
            <person name="Kubasova T."/>
            <person name="Cejkova D."/>
            <person name="Rychlik I."/>
        </authorList>
    </citation>
    <scope>NUCLEOTIDE SEQUENCE [LARGE SCALE GENOMIC DNA]</scope>
    <source>
        <strain evidence="3 5">An423</strain>
    </source>
</reference>
<dbReference type="PANTHER" id="PTHR11373:SF4">
    <property type="entry name" value="DEOXYNUCLEOSIDE TRIPHOSPHATE TRIPHOSPHOHYDROLASE SAMHD1"/>
    <property type="match status" value="1"/>
</dbReference>
<keyword evidence="5" id="KW-1185">Reference proteome</keyword>
<dbReference type="Proteomes" id="UP000775500">
    <property type="component" value="Unassembled WGS sequence"/>
</dbReference>
<evidence type="ECO:0000259" key="1">
    <source>
        <dbReference type="PROSITE" id="PS51831"/>
    </source>
</evidence>
<dbReference type="Pfam" id="PF19276">
    <property type="entry name" value="HD_assoc_2"/>
    <property type="match status" value="1"/>
</dbReference>
<dbReference type="InterPro" id="IPR006674">
    <property type="entry name" value="HD_domain"/>
</dbReference>
<name>A0A7W8FW94_9FIRM</name>
<dbReference type="InterPro" id="IPR050135">
    <property type="entry name" value="dGTPase-like"/>
</dbReference>
<protein>
    <submittedName>
        <fullName evidence="3">HD domain-containing protein</fullName>
    </submittedName>
</protein>
<comment type="caution">
    <text evidence="2">The sequence shown here is derived from an EMBL/GenBank/DDBJ whole genome shotgun (WGS) entry which is preliminary data.</text>
</comment>
<dbReference type="CDD" id="cd00077">
    <property type="entry name" value="HDc"/>
    <property type="match status" value="1"/>
</dbReference>
<reference evidence="3" key="2">
    <citation type="submission" date="2020-08" db="EMBL/GenBank/DDBJ databases">
        <authorList>
            <person name="Cejkova D."/>
            <person name="Kubasova T."/>
            <person name="Jahodarova E."/>
            <person name="Rychlik I."/>
        </authorList>
    </citation>
    <scope>NUCLEOTIDE SEQUENCE</scope>
    <source>
        <strain evidence="3">An423</strain>
    </source>
</reference>
<feature type="domain" description="HD" evidence="1">
    <location>
        <begin position="65"/>
        <end position="176"/>
    </location>
</feature>